<evidence type="ECO:0000313" key="2">
    <source>
        <dbReference type="Proteomes" id="UP000054721"/>
    </source>
</evidence>
<reference evidence="1 2" key="1">
    <citation type="submission" date="2015-05" db="EMBL/GenBank/DDBJ databases">
        <title>Evolution of Trichinella species and genotypes.</title>
        <authorList>
            <person name="Korhonen P.K."/>
            <person name="Edoardo P."/>
            <person name="Giuseppe L.R."/>
            <person name="Gasser R.B."/>
        </authorList>
    </citation>
    <scope>NUCLEOTIDE SEQUENCE [LARGE SCALE GENOMIC DNA]</scope>
    <source>
        <strain evidence="1">ISS10</strain>
    </source>
</reference>
<evidence type="ECO:0000313" key="1">
    <source>
        <dbReference type="EMBL" id="KRZ52343.1"/>
    </source>
</evidence>
<dbReference type="Proteomes" id="UP000054721">
    <property type="component" value="Unassembled WGS sequence"/>
</dbReference>
<gene>
    <name evidence="1" type="ORF">T02_6970</name>
</gene>
<dbReference type="AlphaFoldDB" id="A0A0V1KYZ6"/>
<dbReference type="EMBL" id="JYDW01000196">
    <property type="protein sequence ID" value="KRZ52343.1"/>
    <property type="molecule type" value="Genomic_DNA"/>
</dbReference>
<protein>
    <submittedName>
        <fullName evidence="1">Uncharacterized protein</fullName>
    </submittedName>
</protein>
<comment type="caution">
    <text evidence="1">The sequence shown here is derived from an EMBL/GenBank/DDBJ whole genome shotgun (WGS) entry which is preliminary data.</text>
</comment>
<sequence>MHGARTVTLLTLCSQAERQFGSLAAFVRVDGAEQHAAGVVQVDNNTSLKIRKHRIPVRNGHVHEPCTVDLNLHIYCRRTAVLDFYTVQLGTYSSDPRFVFLNRSTKIWLTNTARVSGVVVDRVNLPFTIVHLYVLQSRQLQMTMMRYPVTIFQSQPSQFVRIPLVSCQCGKPPFKLKCKLSVAMLKSDGSFRLIYFYIERGPSLIIVVDRVSSVSELGHSGRLTNVQSSEYPISVRFHGYLTAQIRLRTRRTSDRLLMGVIAGHAQRIRSAVVVLVTRTTVILAAGAIAHANRIDGRHGEQILLPNRMHVDQI</sequence>
<keyword evidence="2" id="KW-1185">Reference proteome</keyword>
<accession>A0A0V1KYZ6</accession>
<dbReference type="OrthoDB" id="10592055at2759"/>
<name>A0A0V1KYZ6_9BILA</name>
<proteinExistence type="predicted"/>
<organism evidence="1 2">
    <name type="scientific">Trichinella nativa</name>
    <dbReference type="NCBI Taxonomy" id="6335"/>
    <lineage>
        <taxon>Eukaryota</taxon>
        <taxon>Metazoa</taxon>
        <taxon>Ecdysozoa</taxon>
        <taxon>Nematoda</taxon>
        <taxon>Enoplea</taxon>
        <taxon>Dorylaimia</taxon>
        <taxon>Trichinellida</taxon>
        <taxon>Trichinellidae</taxon>
        <taxon>Trichinella</taxon>
    </lineage>
</organism>